<sequence length="473" mass="50845">MDISIQSPETTAAPGCDALMKQKSRDARDSIKPSPQPESKYPVAVVSDDSHMDHTPAASSASADEPPDGGVKAWLQVFAAHVVLICIWGYLNSFGIFQAYYESEYNLPPSTVSWIVSVQIFILNLLSSVSGRLFDAGYYRSTVITGMFLEVLAIFTTSVSTRYWQIFLSQGLCGGTGISLVWCPTVSLVSTYFVKRRALAISLVLCGSSLGGVIFPAVFQQLIPRIGFRWTVRVIGFIIMALYALVLSLTRTRTAPRASGPFLDLKSFKEPSYSLFTVGTFAMIWGVYNAFFYVNSFARDIAGIDTSQSSILLYLMNGGAIAGRLMPSIVADCFFGSLNTYVFLTAIAGTIMFCWSVVDSWSGLMIWAAFYGFFGSGVQGLFTAALAGLTTDLQKMGIRIGMVLSIGSFAALTGSPLAGSLIERNGGDYFNMQVFGGSCLLVAAGVNTMAALAGKGFFFARLQKHGKSGEGGA</sequence>
<feature type="transmembrane region" description="Helical" evidence="4">
    <location>
        <begin position="138"/>
        <end position="157"/>
    </location>
</feature>
<dbReference type="PANTHER" id="PTHR11360:SF130">
    <property type="entry name" value="MAJOR FACILITATOR SUPERFAMILY (MFS) PROFILE DOMAIN-CONTAINING PROTEIN-RELATED"/>
    <property type="match status" value="1"/>
</dbReference>
<organism evidence="5 6">
    <name type="scientific">Botryosphaeria dothidea</name>
    <dbReference type="NCBI Taxonomy" id="55169"/>
    <lineage>
        <taxon>Eukaryota</taxon>
        <taxon>Fungi</taxon>
        <taxon>Dikarya</taxon>
        <taxon>Ascomycota</taxon>
        <taxon>Pezizomycotina</taxon>
        <taxon>Dothideomycetes</taxon>
        <taxon>Dothideomycetes incertae sedis</taxon>
        <taxon>Botryosphaeriales</taxon>
        <taxon>Botryosphaeriaceae</taxon>
        <taxon>Botryosphaeria</taxon>
    </lineage>
</organism>
<feature type="transmembrane region" description="Helical" evidence="4">
    <location>
        <begin position="78"/>
        <end position="101"/>
    </location>
</feature>
<evidence type="ECO:0000256" key="1">
    <source>
        <dbReference type="ARBA" id="ARBA00004141"/>
    </source>
</evidence>
<dbReference type="InterPro" id="IPR036259">
    <property type="entry name" value="MFS_trans_sf"/>
</dbReference>
<evidence type="ECO:0000313" key="6">
    <source>
        <dbReference type="Proteomes" id="UP000572817"/>
    </source>
</evidence>
<keyword evidence="4" id="KW-0812">Transmembrane</keyword>
<name>A0A8H4IP80_9PEZI</name>
<feature type="transmembrane region" description="Helical" evidence="4">
    <location>
        <begin position="338"/>
        <end position="358"/>
    </location>
</feature>
<dbReference type="SUPFAM" id="SSF103473">
    <property type="entry name" value="MFS general substrate transporter"/>
    <property type="match status" value="1"/>
</dbReference>
<comment type="caution">
    <text evidence="5">The sequence shown here is derived from an EMBL/GenBank/DDBJ whole genome shotgun (WGS) entry which is preliminary data.</text>
</comment>
<feature type="transmembrane region" description="Helical" evidence="4">
    <location>
        <begin position="163"/>
        <end position="186"/>
    </location>
</feature>
<feature type="region of interest" description="Disordered" evidence="3">
    <location>
        <begin position="1"/>
        <end position="46"/>
    </location>
</feature>
<keyword evidence="4" id="KW-1133">Transmembrane helix</keyword>
<dbReference type="CDD" id="cd17352">
    <property type="entry name" value="MFS_MCT_SLC16"/>
    <property type="match status" value="1"/>
</dbReference>
<dbReference type="Gene3D" id="1.20.1250.20">
    <property type="entry name" value="MFS general substrate transporter like domains"/>
    <property type="match status" value="1"/>
</dbReference>
<dbReference type="GO" id="GO:0016020">
    <property type="term" value="C:membrane"/>
    <property type="evidence" value="ECO:0007669"/>
    <property type="project" value="UniProtKB-SubCell"/>
</dbReference>
<keyword evidence="4" id="KW-0472">Membrane</keyword>
<dbReference type="GO" id="GO:0022857">
    <property type="term" value="F:transmembrane transporter activity"/>
    <property type="evidence" value="ECO:0007669"/>
    <property type="project" value="InterPro"/>
</dbReference>
<reference evidence="5" key="1">
    <citation type="submission" date="2020-04" db="EMBL/GenBank/DDBJ databases">
        <title>Genome Assembly and Annotation of Botryosphaeria dothidea sdau 11-99, a Latent Pathogen of Apple Fruit Ring Rot in China.</title>
        <authorList>
            <person name="Yu C."/>
            <person name="Diao Y."/>
            <person name="Lu Q."/>
            <person name="Zhao J."/>
            <person name="Cui S."/>
            <person name="Peng C."/>
            <person name="He B."/>
            <person name="Liu H."/>
        </authorList>
    </citation>
    <scope>NUCLEOTIDE SEQUENCE [LARGE SCALE GENOMIC DNA]</scope>
    <source>
        <strain evidence="5">Sdau11-99</strain>
    </source>
</reference>
<feature type="transmembrane region" description="Helical" evidence="4">
    <location>
        <begin position="434"/>
        <end position="458"/>
    </location>
</feature>
<comment type="subcellular location">
    <subcellularLocation>
        <location evidence="1">Membrane</location>
        <topology evidence="1">Multi-pass membrane protein</topology>
    </subcellularLocation>
</comment>
<dbReference type="OrthoDB" id="6499973at2759"/>
<dbReference type="PANTHER" id="PTHR11360">
    <property type="entry name" value="MONOCARBOXYLATE TRANSPORTER"/>
    <property type="match status" value="1"/>
</dbReference>
<feature type="transmembrane region" description="Helical" evidence="4">
    <location>
        <begin position="401"/>
        <end position="422"/>
    </location>
</feature>
<feature type="compositionally biased region" description="Polar residues" evidence="3">
    <location>
        <begin position="1"/>
        <end position="10"/>
    </location>
</feature>
<dbReference type="InterPro" id="IPR050327">
    <property type="entry name" value="Proton-linked_MCT"/>
</dbReference>
<feature type="transmembrane region" description="Helical" evidence="4">
    <location>
        <begin position="198"/>
        <end position="218"/>
    </location>
</feature>
<keyword evidence="6" id="KW-1185">Reference proteome</keyword>
<dbReference type="InterPro" id="IPR011701">
    <property type="entry name" value="MFS"/>
</dbReference>
<dbReference type="Pfam" id="PF07690">
    <property type="entry name" value="MFS_1"/>
    <property type="match status" value="1"/>
</dbReference>
<feature type="transmembrane region" description="Helical" evidence="4">
    <location>
        <begin position="364"/>
        <end position="389"/>
    </location>
</feature>
<feature type="transmembrane region" description="Helical" evidence="4">
    <location>
        <begin position="271"/>
        <end position="291"/>
    </location>
</feature>
<evidence type="ECO:0000256" key="3">
    <source>
        <dbReference type="SAM" id="MobiDB-lite"/>
    </source>
</evidence>
<evidence type="ECO:0000313" key="5">
    <source>
        <dbReference type="EMBL" id="KAF4304726.1"/>
    </source>
</evidence>
<dbReference type="Proteomes" id="UP000572817">
    <property type="component" value="Unassembled WGS sequence"/>
</dbReference>
<evidence type="ECO:0000256" key="2">
    <source>
        <dbReference type="ARBA" id="ARBA00006727"/>
    </source>
</evidence>
<feature type="transmembrane region" description="Helical" evidence="4">
    <location>
        <begin position="107"/>
        <end position="126"/>
    </location>
</feature>
<evidence type="ECO:0000256" key="4">
    <source>
        <dbReference type="SAM" id="Phobius"/>
    </source>
</evidence>
<feature type="transmembrane region" description="Helical" evidence="4">
    <location>
        <begin position="311"/>
        <end position="331"/>
    </location>
</feature>
<comment type="similarity">
    <text evidence="2">Belongs to the major facilitator superfamily. Monocarboxylate porter (TC 2.A.1.13) family.</text>
</comment>
<proteinExistence type="inferred from homology"/>
<dbReference type="EMBL" id="WWBZ02000051">
    <property type="protein sequence ID" value="KAF4304726.1"/>
    <property type="molecule type" value="Genomic_DNA"/>
</dbReference>
<protein>
    <submittedName>
        <fullName evidence="5">Mfs monocarboxylate transporter protein</fullName>
    </submittedName>
</protein>
<dbReference type="AlphaFoldDB" id="A0A8H4IP80"/>
<feature type="transmembrane region" description="Helical" evidence="4">
    <location>
        <begin position="230"/>
        <end position="250"/>
    </location>
</feature>
<accession>A0A8H4IP80</accession>
<gene>
    <name evidence="5" type="ORF">GTA08_BOTSDO07497</name>
</gene>